<dbReference type="OrthoDB" id="5960141at2759"/>
<accession>A0A6H5ICZ3</accession>
<gene>
    <name evidence="2" type="ORF">TBRA_LOCUS7153</name>
</gene>
<dbReference type="AlphaFoldDB" id="A0A6H5ICZ3"/>
<evidence type="ECO:0000256" key="1">
    <source>
        <dbReference type="SAM" id="MobiDB-lite"/>
    </source>
</evidence>
<feature type="compositionally biased region" description="Basic and acidic residues" evidence="1">
    <location>
        <begin position="131"/>
        <end position="141"/>
    </location>
</feature>
<reference evidence="2 3" key="1">
    <citation type="submission" date="2020-02" db="EMBL/GenBank/DDBJ databases">
        <authorList>
            <person name="Ferguson B K."/>
        </authorList>
    </citation>
    <scope>NUCLEOTIDE SEQUENCE [LARGE SCALE GENOMIC DNA]</scope>
</reference>
<evidence type="ECO:0000313" key="3">
    <source>
        <dbReference type="Proteomes" id="UP000479190"/>
    </source>
</evidence>
<keyword evidence="3" id="KW-1185">Reference proteome</keyword>
<feature type="region of interest" description="Disordered" evidence="1">
    <location>
        <begin position="131"/>
        <end position="150"/>
    </location>
</feature>
<dbReference type="Proteomes" id="UP000479190">
    <property type="component" value="Unassembled WGS sequence"/>
</dbReference>
<proteinExistence type="predicted"/>
<dbReference type="EMBL" id="CADCXV010000776">
    <property type="protein sequence ID" value="CAB0035255.1"/>
    <property type="molecule type" value="Genomic_DNA"/>
</dbReference>
<evidence type="ECO:0000313" key="2">
    <source>
        <dbReference type="EMBL" id="CAB0035255.1"/>
    </source>
</evidence>
<name>A0A6H5ICZ3_9HYME</name>
<sequence length="511" mass="58428">MAALDTENGPSRQENHPKDDPHEQSHERARAPGAQQQEPTSQRPRHRRRFSSHKWPNDRLLDQQHEGGVLSVRHANDSAAGHGRGDVRLAAAERYAARAPHDPQGAAVHHEPHEKVRHRVRGHKRLEVCRHGRRQSDDHRRAASNCQRQRQQQQQQSGLCCEQNVYRMNYNHNSFINYDYQEINCRFQRLRLKVAKKENRIRCSSRRLSQIAHSIPLLRITSILTFLSLNKFIFIIRQDGATHREIRMQVPFYHATISLIIDKLSAREPLCSAMHARVYYATHKTFDDNVKRTSSQRNAFSLLVHRTCWIALVDTSDNRSTGCVRVNPCKTTFGRVGKFETARARRCVSLGDTHCHVNLTRDVGETLILRPNVSEYLYPRVQNPAAIELQNFRSEVRVVCPSGEELTAHGLPLGLGTAYLRCSGNDTFAIAGQQLPMKFEEIGCTKASMPLARFRRVNCPPGMRCIQTGYQLNVFNFLPIMDVVYDPEAKTPIWSHTKIVAAVHSQQTSMN</sequence>
<feature type="compositionally biased region" description="Basic and acidic residues" evidence="1">
    <location>
        <begin position="13"/>
        <end position="30"/>
    </location>
</feature>
<feature type="region of interest" description="Disordered" evidence="1">
    <location>
        <begin position="1"/>
        <end position="62"/>
    </location>
</feature>
<organism evidence="2 3">
    <name type="scientific">Trichogramma brassicae</name>
    <dbReference type="NCBI Taxonomy" id="86971"/>
    <lineage>
        <taxon>Eukaryota</taxon>
        <taxon>Metazoa</taxon>
        <taxon>Ecdysozoa</taxon>
        <taxon>Arthropoda</taxon>
        <taxon>Hexapoda</taxon>
        <taxon>Insecta</taxon>
        <taxon>Pterygota</taxon>
        <taxon>Neoptera</taxon>
        <taxon>Endopterygota</taxon>
        <taxon>Hymenoptera</taxon>
        <taxon>Apocrita</taxon>
        <taxon>Proctotrupomorpha</taxon>
        <taxon>Chalcidoidea</taxon>
        <taxon>Trichogrammatidae</taxon>
        <taxon>Trichogramma</taxon>
    </lineage>
</organism>
<feature type="compositionally biased region" description="Basic residues" evidence="1">
    <location>
        <begin position="43"/>
        <end position="52"/>
    </location>
</feature>
<protein>
    <submittedName>
        <fullName evidence="2">Uncharacterized protein</fullName>
    </submittedName>
</protein>